<dbReference type="Proteomes" id="UP000664417">
    <property type="component" value="Unassembled WGS sequence"/>
</dbReference>
<reference evidence="1" key="1">
    <citation type="submission" date="2021-03" db="EMBL/GenBank/DDBJ databases">
        <authorList>
            <person name="Wang G."/>
        </authorList>
    </citation>
    <scope>NUCLEOTIDE SEQUENCE</scope>
    <source>
        <strain evidence="1">KCTC 12899</strain>
    </source>
</reference>
<organism evidence="1 2">
    <name type="scientific">Acanthopleuribacter pedis</name>
    <dbReference type="NCBI Taxonomy" id="442870"/>
    <lineage>
        <taxon>Bacteria</taxon>
        <taxon>Pseudomonadati</taxon>
        <taxon>Acidobacteriota</taxon>
        <taxon>Holophagae</taxon>
        <taxon>Acanthopleuribacterales</taxon>
        <taxon>Acanthopleuribacteraceae</taxon>
        <taxon>Acanthopleuribacter</taxon>
    </lineage>
</organism>
<sequence length="142" mass="16288">MYLKVDKLKISLLQFGQLFLADASEESLDYGYENVYEWMYVDIPGYDFSLNISREHGVADLDDAVLDEYEGNEAALNEILDPGPIYIIGWDRVNDCLIDDLSNLLIFKIHEISNSNMTVYPGRINIDQPGPEPLFHIKKKEI</sequence>
<dbReference type="AlphaFoldDB" id="A0A8J7QRS6"/>
<proteinExistence type="predicted"/>
<protein>
    <submittedName>
        <fullName evidence="1">Uncharacterized protein</fullName>
    </submittedName>
</protein>
<evidence type="ECO:0000313" key="1">
    <source>
        <dbReference type="EMBL" id="MBO1323050.1"/>
    </source>
</evidence>
<gene>
    <name evidence="1" type="ORF">J3U88_31585</name>
</gene>
<accession>A0A8J7QRS6</accession>
<dbReference type="RefSeq" id="WP_207863022.1">
    <property type="nucleotide sequence ID" value="NZ_JAFREP010000048.1"/>
</dbReference>
<keyword evidence="2" id="KW-1185">Reference proteome</keyword>
<name>A0A8J7QRS6_9BACT</name>
<evidence type="ECO:0000313" key="2">
    <source>
        <dbReference type="Proteomes" id="UP000664417"/>
    </source>
</evidence>
<comment type="caution">
    <text evidence="1">The sequence shown here is derived from an EMBL/GenBank/DDBJ whole genome shotgun (WGS) entry which is preliminary data.</text>
</comment>
<dbReference type="EMBL" id="JAFREP010000048">
    <property type="protein sequence ID" value="MBO1323050.1"/>
    <property type="molecule type" value="Genomic_DNA"/>
</dbReference>